<dbReference type="AlphaFoldDB" id="A0A934USS0"/>
<dbReference type="GO" id="GO:0016874">
    <property type="term" value="F:ligase activity"/>
    <property type="evidence" value="ECO:0007669"/>
    <property type="project" value="UniProtKB-KW"/>
</dbReference>
<comment type="caution">
    <text evidence="1">The sequence shown here is derived from an EMBL/GenBank/DDBJ whole genome shotgun (WGS) entry which is preliminary data.</text>
</comment>
<dbReference type="NCBIfam" id="TIGR04123">
    <property type="entry name" value="P_estr_lig_assc"/>
    <property type="match status" value="1"/>
</dbReference>
<dbReference type="Proteomes" id="UP000617041">
    <property type="component" value="Unassembled WGS sequence"/>
</dbReference>
<dbReference type="PANTHER" id="PTHR39323">
    <property type="entry name" value="BLR1149 PROTEIN"/>
    <property type="match status" value="1"/>
</dbReference>
<reference evidence="1" key="1">
    <citation type="submission" date="2020-12" db="EMBL/GenBank/DDBJ databases">
        <title>Ramlibacter sp. nov., isolated from a freshwater alga, Cryptomonas.</title>
        <authorList>
            <person name="Kim H.M."/>
            <person name="Jeon C.O."/>
        </authorList>
    </citation>
    <scope>NUCLEOTIDE SEQUENCE</scope>
    <source>
        <strain evidence="1">CrO1</strain>
    </source>
</reference>
<dbReference type="InterPro" id="IPR024173">
    <property type="entry name" value="Pesterase_MJ0037-like"/>
</dbReference>
<keyword evidence="1" id="KW-0255">Endonuclease</keyword>
<dbReference type="RefSeq" id="WP_200789638.1">
    <property type="nucleotide sequence ID" value="NZ_JAEDAO010000001.1"/>
</dbReference>
<dbReference type="GO" id="GO:0016787">
    <property type="term" value="F:hydrolase activity"/>
    <property type="evidence" value="ECO:0007669"/>
    <property type="project" value="UniProtKB-KW"/>
</dbReference>
<evidence type="ECO:0000313" key="1">
    <source>
        <dbReference type="EMBL" id="MBK0394555.1"/>
    </source>
</evidence>
<dbReference type="GO" id="GO:0004519">
    <property type="term" value="F:endonuclease activity"/>
    <property type="evidence" value="ECO:0007669"/>
    <property type="project" value="UniProtKB-KW"/>
</dbReference>
<gene>
    <name evidence="1" type="primary">pdeM</name>
    <name evidence="1" type="ORF">I8E28_18265</name>
</gene>
<name>A0A934USS0_9BURK</name>
<proteinExistence type="predicted"/>
<dbReference type="PIRSF" id="PIRSF000887">
    <property type="entry name" value="Pesterase_MJ0037"/>
    <property type="match status" value="1"/>
</dbReference>
<dbReference type="InterPro" id="IPR029052">
    <property type="entry name" value="Metallo-depent_PP-like"/>
</dbReference>
<dbReference type="EMBL" id="JAEDAO010000001">
    <property type="protein sequence ID" value="MBK0394555.1"/>
    <property type="molecule type" value="Genomic_DNA"/>
</dbReference>
<sequence>MRISLAGDEALLLGSGAMYLPGHRTLLVADAHFGKAVSFRRLGVPVPEATTGATLAGLDAGLRDTGAQRIVFLGDFLHSARARARATMDSLHAWREAHPGVAMTLVRGNHDERAGDPPASLRIDVVDEPLQLGPFALRHHPLAVSNAYVLAGHWHPCVHLRGRAFSRLRLPCFWFGGERGARPVGVLPAFGSFTGMHPIDAGEGDRIYPVADGHVRALPAA</sequence>
<keyword evidence="1" id="KW-0436">Ligase</keyword>
<organism evidence="1 2">
    <name type="scientific">Ramlibacter algicola</name>
    <dbReference type="NCBI Taxonomy" id="2795217"/>
    <lineage>
        <taxon>Bacteria</taxon>
        <taxon>Pseudomonadati</taxon>
        <taxon>Pseudomonadota</taxon>
        <taxon>Betaproteobacteria</taxon>
        <taxon>Burkholderiales</taxon>
        <taxon>Comamonadaceae</taxon>
        <taxon>Ramlibacter</taxon>
    </lineage>
</organism>
<dbReference type="InterPro" id="IPR026336">
    <property type="entry name" value="PdeM-like"/>
</dbReference>
<protein>
    <submittedName>
        <fullName evidence="1">Ligase-associated DNA damage response endonuclease PdeM</fullName>
        <ecNumber evidence="1">3.1.-.-</ecNumber>
    </submittedName>
</protein>
<dbReference type="SUPFAM" id="SSF56300">
    <property type="entry name" value="Metallo-dependent phosphatases"/>
    <property type="match status" value="1"/>
</dbReference>
<dbReference type="PANTHER" id="PTHR39323:SF1">
    <property type="entry name" value="BLR1149 PROTEIN"/>
    <property type="match status" value="1"/>
</dbReference>
<accession>A0A934USS0</accession>
<keyword evidence="1" id="KW-0378">Hydrolase</keyword>
<keyword evidence="2" id="KW-1185">Reference proteome</keyword>
<keyword evidence="1" id="KW-0540">Nuclease</keyword>
<dbReference type="EC" id="3.1.-.-" evidence="1"/>
<evidence type="ECO:0000313" key="2">
    <source>
        <dbReference type="Proteomes" id="UP000617041"/>
    </source>
</evidence>